<name>A0A0F9N7D0_9ZZZZ</name>
<evidence type="ECO:0000313" key="1">
    <source>
        <dbReference type="EMBL" id="KKM77337.1"/>
    </source>
</evidence>
<protein>
    <submittedName>
        <fullName evidence="1">Uncharacterized protein</fullName>
    </submittedName>
</protein>
<reference evidence="1" key="1">
    <citation type="journal article" date="2015" name="Nature">
        <title>Complex archaea that bridge the gap between prokaryotes and eukaryotes.</title>
        <authorList>
            <person name="Spang A."/>
            <person name="Saw J.H."/>
            <person name="Jorgensen S.L."/>
            <person name="Zaremba-Niedzwiedzka K."/>
            <person name="Martijn J."/>
            <person name="Lind A.E."/>
            <person name="van Eijk R."/>
            <person name="Schleper C."/>
            <person name="Guy L."/>
            <person name="Ettema T.J."/>
        </authorList>
    </citation>
    <scope>NUCLEOTIDE SEQUENCE</scope>
</reference>
<proteinExistence type="predicted"/>
<gene>
    <name evidence="1" type="ORF">LCGC14_1371050</name>
</gene>
<dbReference type="AlphaFoldDB" id="A0A0F9N7D0"/>
<accession>A0A0F9N7D0</accession>
<dbReference type="EMBL" id="LAZR01008659">
    <property type="protein sequence ID" value="KKM77337.1"/>
    <property type="molecule type" value="Genomic_DNA"/>
</dbReference>
<organism evidence="1">
    <name type="scientific">marine sediment metagenome</name>
    <dbReference type="NCBI Taxonomy" id="412755"/>
    <lineage>
        <taxon>unclassified sequences</taxon>
        <taxon>metagenomes</taxon>
        <taxon>ecological metagenomes</taxon>
    </lineage>
</organism>
<comment type="caution">
    <text evidence="1">The sequence shown here is derived from an EMBL/GenBank/DDBJ whole genome shotgun (WGS) entry which is preliminary data.</text>
</comment>
<sequence length="51" mass="6020">MKLKELKPRNFVAKHARNMSGAGRHEAKRGKLIKRAKQKQNFLRKLNTLDY</sequence>